<dbReference type="SUPFAM" id="SSF48452">
    <property type="entry name" value="TPR-like"/>
    <property type="match status" value="1"/>
</dbReference>
<evidence type="ECO:0000256" key="2">
    <source>
        <dbReference type="ARBA" id="ARBA00023015"/>
    </source>
</evidence>
<dbReference type="Gene3D" id="3.40.50.300">
    <property type="entry name" value="P-loop containing nucleotide triphosphate hydrolases"/>
    <property type="match status" value="1"/>
</dbReference>
<dbReference type="InterPro" id="IPR016032">
    <property type="entry name" value="Sig_transdc_resp-reg_C-effctor"/>
</dbReference>
<keyword evidence="3 5" id="KW-0238">DNA-binding</keyword>
<dbReference type="Gene3D" id="1.10.10.10">
    <property type="entry name" value="Winged helix-like DNA-binding domain superfamily/Winged helix DNA-binding domain"/>
    <property type="match status" value="1"/>
</dbReference>
<dbReference type="SMART" id="SM00862">
    <property type="entry name" value="Trans_reg_C"/>
    <property type="match status" value="1"/>
</dbReference>
<evidence type="ECO:0000256" key="3">
    <source>
        <dbReference type="ARBA" id="ARBA00023125"/>
    </source>
</evidence>
<evidence type="ECO:0000259" key="7">
    <source>
        <dbReference type="PROSITE" id="PS51755"/>
    </source>
</evidence>
<keyword evidence="2" id="KW-0805">Transcription regulation</keyword>
<sequence length="673" mass="72348">MEFGVLGPVVVRHGHGEVRIAKAQQRCVLAMLLLDAGRVVPLDRITGALWEGDGAPRTARNGVQRAVSDLRRMLAADPDVRLCYQAAGYVLEVDPARIDLHRFRELVVRAGDGDGRAAALRQALDLWRGEPLADVTAPELAVVKQALVEERLSVLEESLDWEVRTGRHAAVVPELRLLVAAHPWRERLHGLLMLALYREGRPAEALRVFHDVRQAFSAETGTDPGPELRRLFHLVLRNDPELDAPAVTTPIAVAPGASAAVVPRQLPAPPKGFTGRDRELAALDREAGPDGTLVLSAIGGPGGIGKTWLALHWAHRHADRFPDGQLFVDLRGFSQEGSPLTPAAAVRGFLEALGIAPRSIPADLDARVRLFRSLVADRRMLIVVDNARSSDQVVPLLPGSPLCTVVVTSRNRLTDLVTRHGAQPLRLDVLTEQESRQVLVSRLGEDRVAAEPAAVGELLACCGGFPLALAIVAGRAAAHPDFPLAAPAAELRDVATRLAVLDDDDPASSLPAVLSWSHDTLTDEQARVFALLGVAAGVDLDLPAAASLVGRTTPATRSVLHALEDKHLVQQKAPGQWRMHHLIKLHAAELAHRDLAEADRDAAHGRLVDFYLHAADPAHGSLAEADRDAAHGRLVDFYLHAAHAAAHAAGMLPGPRTPRSMFSLPPSAAARDR</sequence>
<feature type="domain" description="OmpR/PhoB-type" evidence="7">
    <location>
        <begin position="1"/>
        <end position="93"/>
    </location>
</feature>
<dbReference type="PANTHER" id="PTHR35807:SF1">
    <property type="entry name" value="TRANSCRIPTIONAL REGULATOR REDD"/>
    <property type="match status" value="1"/>
</dbReference>
<comment type="caution">
    <text evidence="8">The sequence shown here is derived from an EMBL/GenBank/DDBJ whole genome shotgun (WGS) entry which is preliminary data.</text>
</comment>
<dbReference type="InterPro" id="IPR036388">
    <property type="entry name" value="WH-like_DNA-bd_sf"/>
</dbReference>
<dbReference type="Pfam" id="PF03704">
    <property type="entry name" value="BTAD"/>
    <property type="match status" value="1"/>
</dbReference>
<dbReference type="PANTHER" id="PTHR35807">
    <property type="entry name" value="TRANSCRIPTIONAL REGULATOR REDD-RELATED"/>
    <property type="match status" value="1"/>
</dbReference>
<dbReference type="GO" id="GO:0003677">
    <property type="term" value="F:DNA binding"/>
    <property type="evidence" value="ECO:0007669"/>
    <property type="project" value="UniProtKB-UniRule"/>
</dbReference>
<dbReference type="InterPro" id="IPR005158">
    <property type="entry name" value="BTAD"/>
</dbReference>
<dbReference type="GO" id="GO:0000160">
    <property type="term" value="P:phosphorelay signal transduction system"/>
    <property type="evidence" value="ECO:0007669"/>
    <property type="project" value="InterPro"/>
</dbReference>
<evidence type="ECO:0000256" key="1">
    <source>
        <dbReference type="ARBA" id="ARBA00005820"/>
    </source>
</evidence>
<dbReference type="PROSITE" id="PS51755">
    <property type="entry name" value="OMPR_PHOB"/>
    <property type="match status" value="1"/>
</dbReference>
<dbReference type="GO" id="GO:0006355">
    <property type="term" value="P:regulation of DNA-templated transcription"/>
    <property type="evidence" value="ECO:0007669"/>
    <property type="project" value="InterPro"/>
</dbReference>
<proteinExistence type="inferred from homology"/>
<dbReference type="RefSeq" id="WP_184918228.1">
    <property type="nucleotide sequence ID" value="NZ_JACHMO010000001.1"/>
</dbReference>
<dbReference type="InterPro" id="IPR001867">
    <property type="entry name" value="OmpR/PhoB-type_DNA-bd"/>
</dbReference>
<dbReference type="Gene3D" id="1.25.40.10">
    <property type="entry name" value="Tetratricopeptide repeat domain"/>
    <property type="match status" value="1"/>
</dbReference>
<gene>
    <name evidence="8" type="ORF">F4560_001638</name>
</gene>
<feature type="region of interest" description="Disordered" evidence="6">
    <location>
        <begin position="650"/>
        <end position="673"/>
    </location>
</feature>
<dbReference type="GO" id="GO:0043531">
    <property type="term" value="F:ADP binding"/>
    <property type="evidence" value="ECO:0007669"/>
    <property type="project" value="InterPro"/>
</dbReference>
<dbReference type="SUPFAM" id="SSF52540">
    <property type="entry name" value="P-loop containing nucleoside triphosphate hydrolases"/>
    <property type="match status" value="1"/>
</dbReference>
<accession>A0A7W9HGN2</accession>
<comment type="similarity">
    <text evidence="1">Belongs to the AfsR/DnrI/RedD regulatory family.</text>
</comment>
<keyword evidence="4" id="KW-0804">Transcription</keyword>
<evidence type="ECO:0000256" key="4">
    <source>
        <dbReference type="ARBA" id="ARBA00023163"/>
    </source>
</evidence>
<dbReference type="InterPro" id="IPR027417">
    <property type="entry name" value="P-loop_NTPase"/>
</dbReference>
<keyword evidence="9" id="KW-1185">Reference proteome</keyword>
<evidence type="ECO:0000313" key="8">
    <source>
        <dbReference type="EMBL" id="MBB5801870.1"/>
    </source>
</evidence>
<dbReference type="InterPro" id="IPR011990">
    <property type="entry name" value="TPR-like_helical_dom_sf"/>
</dbReference>
<name>A0A7W9HGN2_9PSEU</name>
<evidence type="ECO:0000313" key="9">
    <source>
        <dbReference type="Proteomes" id="UP000552097"/>
    </source>
</evidence>
<dbReference type="Proteomes" id="UP000552097">
    <property type="component" value="Unassembled WGS sequence"/>
</dbReference>
<dbReference type="EMBL" id="JACHMO010000001">
    <property type="protein sequence ID" value="MBB5801870.1"/>
    <property type="molecule type" value="Genomic_DNA"/>
</dbReference>
<protein>
    <submittedName>
        <fullName evidence="8">DNA-binding SARP family transcriptional activator</fullName>
    </submittedName>
</protein>
<dbReference type="AlphaFoldDB" id="A0A7W9HGN2"/>
<evidence type="ECO:0000256" key="5">
    <source>
        <dbReference type="PROSITE-ProRule" id="PRU01091"/>
    </source>
</evidence>
<reference evidence="8 9" key="1">
    <citation type="submission" date="2020-08" db="EMBL/GenBank/DDBJ databases">
        <title>Sequencing the genomes of 1000 actinobacteria strains.</title>
        <authorList>
            <person name="Klenk H.-P."/>
        </authorList>
    </citation>
    <scope>NUCLEOTIDE SEQUENCE [LARGE SCALE GENOMIC DNA]</scope>
    <source>
        <strain evidence="8 9">DSM 45486</strain>
    </source>
</reference>
<dbReference type="PRINTS" id="PR00364">
    <property type="entry name" value="DISEASERSIST"/>
</dbReference>
<dbReference type="InterPro" id="IPR051677">
    <property type="entry name" value="AfsR-DnrI-RedD_regulator"/>
</dbReference>
<organism evidence="8 9">
    <name type="scientific">Saccharothrix ecbatanensis</name>
    <dbReference type="NCBI Taxonomy" id="1105145"/>
    <lineage>
        <taxon>Bacteria</taxon>
        <taxon>Bacillati</taxon>
        <taxon>Actinomycetota</taxon>
        <taxon>Actinomycetes</taxon>
        <taxon>Pseudonocardiales</taxon>
        <taxon>Pseudonocardiaceae</taxon>
        <taxon>Saccharothrix</taxon>
    </lineage>
</organism>
<dbReference type="CDD" id="cd15831">
    <property type="entry name" value="BTAD"/>
    <property type="match status" value="1"/>
</dbReference>
<dbReference type="SMART" id="SM01043">
    <property type="entry name" value="BTAD"/>
    <property type="match status" value="1"/>
</dbReference>
<evidence type="ECO:0000256" key="6">
    <source>
        <dbReference type="SAM" id="MobiDB-lite"/>
    </source>
</evidence>
<dbReference type="SUPFAM" id="SSF46894">
    <property type="entry name" value="C-terminal effector domain of the bipartite response regulators"/>
    <property type="match status" value="1"/>
</dbReference>
<feature type="DNA-binding region" description="OmpR/PhoB-type" evidence="5">
    <location>
        <begin position="1"/>
        <end position="93"/>
    </location>
</feature>